<accession>A0AAV5UJA3</accession>
<evidence type="ECO:0000256" key="1">
    <source>
        <dbReference type="SAM" id="SignalP"/>
    </source>
</evidence>
<dbReference type="Proteomes" id="UP001432027">
    <property type="component" value="Unassembled WGS sequence"/>
</dbReference>
<reference evidence="2" key="1">
    <citation type="submission" date="2023-10" db="EMBL/GenBank/DDBJ databases">
        <title>Genome assembly of Pristionchus species.</title>
        <authorList>
            <person name="Yoshida K."/>
            <person name="Sommer R.J."/>
        </authorList>
    </citation>
    <scope>NUCLEOTIDE SEQUENCE</scope>
    <source>
        <strain evidence="2">RS0144</strain>
    </source>
</reference>
<feature type="chain" id="PRO_5043360845" evidence="1">
    <location>
        <begin position="19"/>
        <end position="79"/>
    </location>
</feature>
<proteinExistence type="predicted"/>
<gene>
    <name evidence="2" type="ORF">PENTCL1PPCAC_28591</name>
</gene>
<dbReference type="EMBL" id="BTSX01000006">
    <property type="protein sequence ID" value="GMT06417.1"/>
    <property type="molecule type" value="Genomic_DNA"/>
</dbReference>
<feature type="signal peptide" evidence="1">
    <location>
        <begin position="1"/>
        <end position="18"/>
    </location>
</feature>
<name>A0AAV5UJA3_9BILA</name>
<organism evidence="2 3">
    <name type="scientific">Pristionchus entomophagus</name>
    <dbReference type="NCBI Taxonomy" id="358040"/>
    <lineage>
        <taxon>Eukaryota</taxon>
        <taxon>Metazoa</taxon>
        <taxon>Ecdysozoa</taxon>
        <taxon>Nematoda</taxon>
        <taxon>Chromadorea</taxon>
        <taxon>Rhabditida</taxon>
        <taxon>Rhabditina</taxon>
        <taxon>Diplogasteromorpha</taxon>
        <taxon>Diplogasteroidea</taxon>
        <taxon>Neodiplogasteridae</taxon>
        <taxon>Pristionchus</taxon>
    </lineage>
</organism>
<keyword evidence="3" id="KW-1185">Reference proteome</keyword>
<dbReference type="AlphaFoldDB" id="A0AAV5UJA3"/>
<evidence type="ECO:0000313" key="2">
    <source>
        <dbReference type="EMBL" id="GMT06417.1"/>
    </source>
</evidence>
<comment type="caution">
    <text evidence="2">The sequence shown here is derived from an EMBL/GenBank/DDBJ whole genome shotgun (WGS) entry which is preliminary data.</text>
</comment>
<sequence>QVMRALLLLLLSLAISSAFVLPLAEIFGDGRPRSERSLTRSSLQFDEEPVIIEPFRMRPLTKEFLAKNGRKLKSLVILG</sequence>
<keyword evidence="1" id="KW-0732">Signal</keyword>
<evidence type="ECO:0000313" key="3">
    <source>
        <dbReference type="Proteomes" id="UP001432027"/>
    </source>
</evidence>
<protein>
    <submittedName>
        <fullName evidence="2">Uncharacterized protein</fullName>
    </submittedName>
</protein>
<feature type="non-terminal residue" evidence="2">
    <location>
        <position position="1"/>
    </location>
</feature>